<dbReference type="AlphaFoldDB" id="A0A6C0BMX2"/>
<name>A0A6C0BMX2_9ZZZZ</name>
<dbReference type="Gene3D" id="1.10.510.10">
    <property type="entry name" value="Transferase(Phosphotransferase) domain 1"/>
    <property type="match status" value="1"/>
</dbReference>
<organism evidence="1">
    <name type="scientific">viral metagenome</name>
    <dbReference type="NCBI Taxonomy" id="1070528"/>
    <lineage>
        <taxon>unclassified sequences</taxon>
        <taxon>metagenomes</taxon>
        <taxon>organismal metagenomes</taxon>
    </lineage>
</organism>
<protein>
    <recommendedName>
        <fullName evidence="2">Protein kinase domain-containing protein</fullName>
    </recommendedName>
</protein>
<reference evidence="1" key="1">
    <citation type="journal article" date="2020" name="Nature">
        <title>Giant virus diversity and host interactions through global metagenomics.</title>
        <authorList>
            <person name="Schulz F."/>
            <person name="Roux S."/>
            <person name="Paez-Espino D."/>
            <person name="Jungbluth S."/>
            <person name="Walsh D.A."/>
            <person name="Denef V.J."/>
            <person name="McMahon K.D."/>
            <person name="Konstantinidis K.T."/>
            <person name="Eloe-Fadrosh E.A."/>
            <person name="Kyrpides N.C."/>
            <person name="Woyke T."/>
        </authorList>
    </citation>
    <scope>NUCLEOTIDE SEQUENCE</scope>
    <source>
        <strain evidence="1">GVMAG-M-3300017651-5</strain>
    </source>
</reference>
<dbReference type="InterPro" id="IPR011009">
    <property type="entry name" value="Kinase-like_dom_sf"/>
</dbReference>
<proteinExistence type="predicted"/>
<sequence length="308" mass="36476">MIDRYDRIPTELRKAILEVNAIKGRKYDTSSQQLMKIYESMSYWDLLQEEWFGRINCYTHSSGEVIILRKFIKNSKGVRVILGMLNGREVVVKSINSTRHTIRDETSVYQSLKEDGCQVPWFRGDFYFWGQPVLVLEKLEPLDEYDDEFKLGREIIRQLEYVHEFGCHSDIKPQNIMKRVTKKGQKRICQYFLIDYGGVASERLDHGYKRWIWTHKWTSQKPHAQGAERVITCTNDFVELAYVMRAIQIWRSRHRSNRPKDKDGDFRTGYKGRLLKFMEAVCDDNESDHAYLRSLLRGTSGSHKRMKK</sequence>
<dbReference type="SUPFAM" id="SSF56112">
    <property type="entry name" value="Protein kinase-like (PK-like)"/>
    <property type="match status" value="1"/>
</dbReference>
<dbReference type="EMBL" id="MN739195">
    <property type="protein sequence ID" value="QHS93014.1"/>
    <property type="molecule type" value="Genomic_DNA"/>
</dbReference>
<evidence type="ECO:0008006" key="2">
    <source>
        <dbReference type="Google" id="ProtNLM"/>
    </source>
</evidence>
<evidence type="ECO:0000313" key="1">
    <source>
        <dbReference type="EMBL" id="QHS93014.1"/>
    </source>
</evidence>
<accession>A0A6C0BMX2</accession>